<feature type="compositionally biased region" description="Polar residues" evidence="1">
    <location>
        <begin position="642"/>
        <end position="658"/>
    </location>
</feature>
<feature type="region of interest" description="Disordered" evidence="1">
    <location>
        <begin position="1033"/>
        <end position="1065"/>
    </location>
</feature>
<feature type="region of interest" description="Disordered" evidence="1">
    <location>
        <begin position="1"/>
        <end position="85"/>
    </location>
</feature>
<feature type="compositionally biased region" description="Basic and acidic residues" evidence="1">
    <location>
        <begin position="19"/>
        <end position="36"/>
    </location>
</feature>
<feature type="compositionally biased region" description="Acidic residues" evidence="1">
    <location>
        <begin position="122"/>
        <end position="133"/>
    </location>
</feature>
<dbReference type="PANTHER" id="PTHR15439:SF0">
    <property type="entry name" value="CELL DIVISION CYCLE AND APOPTOSIS REGULATOR PROTEIN 1-RELATED"/>
    <property type="match status" value="1"/>
</dbReference>
<feature type="compositionally biased region" description="Acidic residues" evidence="1">
    <location>
        <begin position="294"/>
        <end position="315"/>
    </location>
</feature>
<feature type="compositionally biased region" description="Basic and acidic residues" evidence="1">
    <location>
        <begin position="1078"/>
        <end position="1123"/>
    </location>
</feature>
<dbReference type="InterPro" id="IPR033489">
    <property type="entry name" value="RBBP6"/>
</dbReference>
<evidence type="ECO:0000256" key="1">
    <source>
        <dbReference type="SAM" id="MobiDB-lite"/>
    </source>
</evidence>
<feature type="region of interest" description="Disordered" evidence="1">
    <location>
        <begin position="573"/>
        <end position="622"/>
    </location>
</feature>
<reference evidence="2 3" key="1">
    <citation type="submission" date="2024-02" db="EMBL/GenBank/DDBJ databases">
        <authorList>
            <person name="Chen Y."/>
            <person name="Shah S."/>
            <person name="Dougan E. K."/>
            <person name="Thang M."/>
            <person name="Chan C."/>
        </authorList>
    </citation>
    <scope>NUCLEOTIDE SEQUENCE [LARGE SCALE GENOMIC DNA]</scope>
</reference>
<feature type="compositionally biased region" description="Low complexity" evidence="1">
    <location>
        <begin position="1054"/>
        <end position="1065"/>
    </location>
</feature>
<feature type="compositionally biased region" description="Acidic residues" evidence="1">
    <location>
        <begin position="575"/>
        <end position="586"/>
    </location>
</feature>
<feature type="compositionally biased region" description="Basic and acidic residues" evidence="1">
    <location>
        <begin position="175"/>
        <end position="265"/>
    </location>
</feature>
<feature type="compositionally biased region" description="Acidic residues" evidence="1">
    <location>
        <begin position="276"/>
        <end position="286"/>
    </location>
</feature>
<gene>
    <name evidence="2" type="ORF">SCF082_LOCUS41133</name>
</gene>
<comment type="caution">
    <text evidence="2">The sequence shown here is derived from an EMBL/GenBank/DDBJ whole genome shotgun (WGS) entry which is preliminary data.</text>
</comment>
<evidence type="ECO:0000313" key="2">
    <source>
        <dbReference type="EMBL" id="CAK9086960.1"/>
    </source>
</evidence>
<name>A0ABP0QGI5_9DINO</name>
<feature type="region of interest" description="Disordered" evidence="1">
    <location>
        <begin position="637"/>
        <end position="682"/>
    </location>
</feature>
<protein>
    <submittedName>
        <fullName evidence="2">Nipped-B-like protein B</fullName>
    </submittedName>
</protein>
<feature type="compositionally biased region" description="Low complexity" evidence="1">
    <location>
        <begin position="1136"/>
        <end position="1151"/>
    </location>
</feature>
<feature type="region of interest" description="Disordered" evidence="1">
    <location>
        <begin position="1489"/>
        <end position="1510"/>
    </location>
</feature>
<feature type="region of interest" description="Disordered" evidence="1">
    <location>
        <begin position="105"/>
        <end position="454"/>
    </location>
</feature>
<feature type="compositionally biased region" description="Basic and acidic residues" evidence="1">
    <location>
        <begin position="49"/>
        <end position="61"/>
    </location>
</feature>
<feature type="compositionally biased region" description="Basic and acidic residues" evidence="1">
    <location>
        <begin position="134"/>
        <end position="168"/>
    </location>
</feature>
<feature type="compositionally biased region" description="Basic and acidic residues" evidence="1">
    <location>
        <begin position="110"/>
        <end position="121"/>
    </location>
</feature>
<feature type="compositionally biased region" description="Basic and acidic residues" evidence="1">
    <location>
        <begin position="1323"/>
        <end position="1334"/>
    </location>
</feature>
<feature type="compositionally biased region" description="Acidic residues" evidence="1">
    <location>
        <begin position="1213"/>
        <end position="1301"/>
    </location>
</feature>
<sequence length="1906" mass="213798">MSAEQVFRRHRGKSAPRGRSPDPKALKKAAKEKNGKGDPFVTPPPRTAKSKDKRSSSDSTRRGLTFGKNTIFDIRAENKAPEPNLRQADAILDGLKDFSSRCVDMATQSDQKKTKGKKVSDDESSSDEETEPEVTDKKVSKKSKAEAKKKGEKAEKKKTKGKEEEEKTTKKKTKEKKEAREEVKGKKVKVAENAKESTKLRSEEKNKKSKTEEEEKDKKAKSEDAETKKKKAKSEEEEKKKAKSEEEEKKKAKSEEEKKKAKSEEEPVAVPRPNDSDDEDSEDTSSDDVKESASEDEAEEDSDSASGDEEDEDSEPANKGKKGILKTAKEDEESESSEDEAESSEDEDDDGTEAEEQEEEEEEEEESESEEPRPKEKKRRRGSDGSDSEEEKTKKKKKKKEKKQEKTEKVKRKERKEKEDDDGKEREEKKKEKKNELKDAEEELTKNSTSHRKEWQQFSRWLKNSRRCPAKIIAACKSSETRRQLFADYLDTPSVRLRPHQSEHARERVNVGAGKVSWNQADVQSMAIALKQKLPLAVAQLLGSEDWKGGPLIQLEDSISTARADDIATSALVEHEDDAAQEDLDLDGPKRNDGGGSDSETTLVLGAENSSSTSPGEMSEDGEDEIWDEADHKEEIDGAEDGSQTPSSTPGSNDSAASPDNVKGPEWIEELNHTPPGGRRGPDRAEVVEMCIALMEFFAKHHPAIMKYFGHQLSFGVDATKWLSTREYWEGWLARYMEKGNKVLTPEESRALSKENPMVHEFEEECRKRKRDPQAGDDSKIGKLMRKDAFVEEKGHYSGSAAKGVKRAREAKCADTTVNKKVVEVLMRNRAFVIKRFGYGEEDDDSEHRGQWSWSKHGGAQMCWDAVKQVLLDRIFLASLSLLWSGGGLVEVVVFDFNAREYWSSEAKKRRPTVQVARLARESNRRMPFKEASAKKPMSWKNKQRAYVFAGLRAMRAPAAKVLCHSSMQEQRDAVPMDINFHPENQNIMTDIGNREAQHYNDFADRTRFGTAYARVRSRFLKSKKRSANAFLRRALRGNGGNTAKSDPAKQMLKTSAKTAAKSQAAIQSEVLKRAAEAKKREDAKATKEKDNKKADCNKRKDGTDDSTEETKRKLAESMRQKVLETPPPKRVRTKSPGGSSGVASTTASSSQYKADNKKKAEAHFQKIRGSLDSALLEAEDSEDEGNGMLELLDSLGNLSSSAKEADEAARELEEEAEEMEEGEEEAQVSNSEDEEPEDKEEEDTSEEESEGRERSEAEEEDEEEEEERDEENPSQDEADDEDDDDGEESEGEGSGGEDEEVKGKKDSLASAVSGTLKNSKTNKKEWDKFDRQTKSSLKFPPSLQPMLKTKKVELFNMKEWVAVQAKDLKTRLPEDRFNELIKRRTEAGLYYPDEDYPDDDMDWFVESWAQKETWIYMPKGRVVRQDDAAAEILKVRAEKKLDENLFNALTAEEGGVLAAGALPAVKAASASGAQKIMESLNDGAKVVKAPKPKKDKKPDEPVKPKSILEPGSGQDALAAVLDKATKARTKAIQLQGMEFADQLSQQLLNRAGQMEGIYGRLKKSVSAEKPSDKDISAILKEIEAQNKWFEKAEASAQGILKGGGGSSKGLWRKIRTNYPQVSRSLLISVRGNVNKAIADLVAWSLHWAALGVYPSRGFYGEELEHGFRSSLRGTKIAGDYKLVYMAFKADLKARMQCKIKKGKGGPKEVPKKEDAKKARAYFMQVEIEEPLNKAQSLLQRVLKDANSCRDQAFKLRPLSLSTDLIAQLKACSVKLQHHADVLQTKIAKKCNKKKHYRELEAQVEQDTKIAKDRIDLAKALIRASDKPVKPKKSNKDEKDPNTASAEVSYQAIFAEAFFQIWLHLLEMPVKMHNACLMMGWIVTWLEHWPSGAMGVTKNEVFRGAA</sequence>
<feature type="compositionally biased region" description="Acidic residues" evidence="1">
    <location>
        <begin position="330"/>
        <end position="369"/>
    </location>
</feature>
<feature type="compositionally biased region" description="Polar residues" evidence="1">
    <location>
        <begin position="1311"/>
        <end position="1320"/>
    </location>
</feature>
<dbReference type="Proteomes" id="UP001642464">
    <property type="component" value="Unassembled WGS sequence"/>
</dbReference>
<keyword evidence="3" id="KW-1185">Reference proteome</keyword>
<feature type="region of interest" description="Disordered" evidence="1">
    <location>
        <begin position="1078"/>
        <end position="1163"/>
    </location>
</feature>
<feature type="compositionally biased region" description="Basic and acidic residues" evidence="1">
    <location>
        <begin position="416"/>
        <end position="438"/>
    </location>
</feature>
<dbReference type="EMBL" id="CAXAMM010039514">
    <property type="protein sequence ID" value="CAK9086960.1"/>
    <property type="molecule type" value="Genomic_DNA"/>
</dbReference>
<dbReference type="PANTHER" id="PTHR15439">
    <property type="entry name" value="RETINOBLASTOMA-BINDING PROTEIN 6"/>
    <property type="match status" value="1"/>
</dbReference>
<accession>A0ABP0QGI5</accession>
<evidence type="ECO:0000313" key="3">
    <source>
        <dbReference type="Proteomes" id="UP001642464"/>
    </source>
</evidence>
<feature type="region of interest" description="Disordered" evidence="1">
    <location>
        <begin position="1176"/>
        <end position="1343"/>
    </location>
</feature>
<proteinExistence type="predicted"/>
<organism evidence="2 3">
    <name type="scientific">Durusdinium trenchii</name>
    <dbReference type="NCBI Taxonomy" id="1381693"/>
    <lineage>
        <taxon>Eukaryota</taxon>
        <taxon>Sar</taxon>
        <taxon>Alveolata</taxon>
        <taxon>Dinophyceae</taxon>
        <taxon>Suessiales</taxon>
        <taxon>Symbiodiniaceae</taxon>
        <taxon>Durusdinium</taxon>
    </lineage>
</organism>
<feature type="compositionally biased region" description="Polar residues" evidence="1">
    <location>
        <begin position="598"/>
        <end position="616"/>
    </location>
</feature>